<keyword evidence="4" id="KW-0723">Serine/threonine-protein kinase</keyword>
<dbReference type="CDD" id="cd00009">
    <property type="entry name" value="AAA"/>
    <property type="match status" value="1"/>
</dbReference>
<feature type="compositionally biased region" description="Pro residues" evidence="17">
    <location>
        <begin position="932"/>
        <end position="942"/>
    </location>
</feature>
<dbReference type="Pfam" id="PF00931">
    <property type="entry name" value="NB-ARC"/>
    <property type="match status" value="1"/>
</dbReference>
<feature type="compositionally biased region" description="Basic and acidic residues" evidence="17">
    <location>
        <begin position="844"/>
        <end position="855"/>
    </location>
</feature>
<dbReference type="Pfam" id="PF23598">
    <property type="entry name" value="LRR_14"/>
    <property type="match status" value="1"/>
</dbReference>
<dbReference type="SMART" id="SM00220">
    <property type="entry name" value="S_TKc"/>
    <property type="match status" value="1"/>
</dbReference>
<comment type="catalytic activity">
    <reaction evidence="14">
        <text>L-threonyl-[protein] + ATP = O-phospho-L-threonyl-[protein] + ADP + H(+)</text>
        <dbReference type="Rhea" id="RHEA:46608"/>
        <dbReference type="Rhea" id="RHEA-COMP:11060"/>
        <dbReference type="Rhea" id="RHEA-COMP:11605"/>
        <dbReference type="ChEBI" id="CHEBI:15378"/>
        <dbReference type="ChEBI" id="CHEBI:30013"/>
        <dbReference type="ChEBI" id="CHEBI:30616"/>
        <dbReference type="ChEBI" id="CHEBI:61977"/>
        <dbReference type="ChEBI" id="CHEBI:456216"/>
        <dbReference type="EC" id="2.7.11.1"/>
    </reaction>
</comment>
<evidence type="ECO:0000256" key="1">
    <source>
        <dbReference type="ARBA" id="ARBA00004162"/>
    </source>
</evidence>
<dbReference type="PRINTS" id="PR00364">
    <property type="entry name" value="DISEASERSIST"/>
</dbReference>
<evidence type="ECO:0000259" key="18">
    <source>
        <dbReference type="PROSITE" id="PS50011"/>
    </source>
</evidence>
<dbReference type="SUPFAM" id="SSF52058">
    <property type="entry name" value="L domain-like"/>
    <property type="match status" value="1"/>
</dbReference>
<dbReference type="InterPro" id="IPR008271">
    <property type="entry name" value="Ser/Thr_kinase_AS"/>
</dbReference>
<dbReference type="GO" id="GO:0005886">
    <property type="term" value="C:plasma membrane"/>
    <property type="evidence" value="ECO:0007669"/>
    <property type="project" value="UniProtKB-SubCell"/>
</dbReference>
<keyword evidence="6" id="KW-0812">Transmembrane</keyword>
<dbReference type="SUPFAM" id="SSF52540">
    <property type="entry name" value="P-loop containing nucleoside triphosphate hydrolases"/>
    <property type="match status" value="1"/>
</dbReference>
<keyword evidence="8 16" id="KW-0547">Nucleotide-binding</keyword>
<feature type="binding site" evidence="16">
    <location>
        <position position="1003"/>
    </location>
    <ligand>
        <name>ATP</name>
        <dbReference type="ChEBI" id="CHEBI:30616"/>
    </ligand>
</feature>
<dbReference type="FunFam" id="3.30.200.20:FF:000340">
    <property type="entry name" value="Calmodulin-binding receptor-like cytoplasmic kinase 3"/>
    <property type="match status" value="1"/>
</dbReference>
<dbReference type="GO" id="GO:0005524">
    <property type="term" value="F:ATP binding"/>
    <property type="evidence" value="ECO:0007669"/>
    <property type="project" value="UniProtKB-UniRule"/>
</dbReference>
<name>A0A811N8V5_9POAL</name>
<dbReference type="FunFam" id="1.10.510.10:FF:000300">
    <property type="entry name" value="Calmodulin-binding receptor-like cytoplasmic kinase 3"/>
    <property type="match status" value="1"/>
</dbReference>
<evidence type="ECO:0000256" key="3">
    <source>
        <dbReference type="ARBA" id="ARBA00012513"/>
    </source>
</evidence>
<dbReference type="InterPro" id="IPR011009">
    <property type="entry name" value="Kinase-like_dom_sf"/>
</dbReference>
<comment type="similarity">
    <text evidence="2">Belongs to the protein kinase superfamily. TKL Ser/Thr protein kinase family. ROCO subfamily.</text>
</comment>
<dbReference type="GO" id="GO:0006952">
    <property type="term" value="P:defense response"/>
    <property type="evidence" value="ECO:0007669"/>
    <property type="project" value="UniProtKB-KW"/>
</dbReference>
<dbReference type="PROSITE" id="PS00108">
    <property type="entry name" value="PROTEIN_KINASE_ST"/>
    <property type="match status" value="1"/>
</dbReference>
<keyword evidence="20" id="KW-1185">Reference proteome</keyword>
<keyword evidence="5" id="KW-0808">Transferase</keyword>
<dbReference type="Gene3D" id="3.30.200.20">
    <property type="entry name" value="Phosphorylase Kinase, domain 1"/>
    <property type="match status" value="1"/>
</dbReference>
<evidence type="ECO:0000313" key="19">
    <source>
        <dbReference type="EMBL" id="CAD6219824.1"/>
    </source>
</evidence>
<dbReference type="InterPro" id="IPR051824">
    <property type="entry name" value="LRR_Rcpt-Like_S/T_Kinase"/>
</dbReference>
<evidence type="ECO:0000256" key="13">
    <source>
        <dbReference type="ARBA" id="ARBA00023136"/>
    </source>
</evidence>
<evidence type="ECO:0000256" key="4">
    <source>
        <dbReference type="ARBA" id="ARBA00022527"/>
    </source>
</evidence>
<evidence type="ECO:0000256" key="11">
    <source>
        <dbReference type="ARBA" id="ARBA00022840"/>
    </source>
</evidence>
<dbReference type="Gene3D" id="1.10.510.10">
    <property type="entry name" value="Transferase(Phosphotransferase) domain 1"/>
    <property type="match status" value="1"/>
</dbReference>
<dbReference type="EC" id="2.7.11.1" evidence="3"/>
<dbReference type="InterPro" id="IPR000719">
    <property type="entry name" value="Prot_kinase_dom"/>
</dbReference>
<dbReference type="PROSITE" id="PS50011">
    <property type="entry name" value="PROTEIN_KINASE_DOM"/>
    <property type="match status" value="1"/>
</dbReference>
<keyword evidence="13" id="KW-0472">Membrane</keyword>
<evidence type="ECO:0000256" key="15">
    <source>
        <dbReference type="ARBA" id="ARBA00048679"/>
    </source>
</evidence>
<evidence type="ECO:0000256" key="17">
    <source>
        <dbReference type="SAM" id="MobiDB-lite"/>
    </source>
</evidence>
<dbReference type="Gene3D" id="3.80.10.10">
    <property type="entry name" value="Ribonuclease Inhibitor"/>
    <property type="match status" value="2"/>
</dbReference>
<sequence length="1257" mass="140832">MASTMKMVRKKLDRESEKSIIFQLLHHSKPDLVTTDGHGSSDLNSIIGRENDKANIKIIINDAGPFSIIPIVGLSGIGKTALARLIFNDRGEDCKFDHHIWISLNMSFDLCYIVNGIISQAGNKGEGPSQKNKWTLRNLLQEILTDKRSLVVLDDLWSMDRNQLDELKEMMSTVICSVIVTTSSEEVAKLFNTVSPYKLGLLSDSDCWTIFSGVASEDQETRDHVVRLCQGMPIVAHSLSSVVHAKGKNVLKDANNKELWHLEKRLVPKVKMFRPLKQIYYRMPSGLKSCLGYLSIFPKGFHIDTEKLIWQWSALDMLGSSHGILSPYVQGKNYIQSLLSIFFLQAPDPCSANGMVLTNGKNVLEMHSLVHSFARYLSCDELIILEDQIAPVRSKKKVTFRYALLLECNEASTISKGFLTRARAVSFKGCKGRKLPEEALSALRHLNVLDLSGCSFLELPSSVGQLKHLRYLDVSHSAVQSLPSELRHLQNLEALDLSKTSVSVLLDPIGPFQKLKYLNLQECPNLRDLLRTFGDLKGLEHLNLSRCSGVSELPETLCGFSALQLLDLSGCAELEKLPQSLGSLKNLGDLNLSGCSRLEQLSESFHELYSLKFLNLESCSMLQQLPHLFGNLKTLEILNLAGCISLQELPKSFGDLYFLRVLNLEGCFGLQESPEFLGNLLNLENLNLSHISLELPEALINLRRLHTLDLTGCGFKKSFADIINKMTNLKFVLTDDSRLALSFSRHIIVSTENNKQSCLASHMVQSSDLERDGIMGETGAEEILETPETRKGTIDRANPQQETSNPFQLIAMENKASSADVFGYSSENVECSAEDSLDTTIEMQPHRQGKEKTPTEEDPEDFNPRASSTLSSRISDSLNTTVEKQTHRQGKKENPAKQDLEDFSPCASSTVNRLPVESVSSYEVSMSSEKVPPTPHRIPPSPSRFAPSPQIARVGSVDLSIQQILRATQNFSSSFKLGEGGFGMVYRAVLPDGNVVAVKRAKKDQFAGPRDEFSNEVDLLAKIDHRNLVRLLGFTDKGNERIIITEYVPNGTLREHLDGQYGRVLDFNQRLVIAIDVAHALTYLHLYAEKTIIHRDVKSSNILLTDSYRAKVSDFGFARSGPSDTEKIHKSTKVKGTAGYLDPEYLRTYQLTPKSDVFSFGILLVEILSARRPVELKRTPDERITIRWTFKKFNEGNMREILDPLLEDHVDDEVLEKLLSLAFQCTAPTWDDRPTMKEVGEQLWEIRREYGKSIRKV</sequence>
<dbReference type="EMBL" id="CAJGYO010000003">
    <property type="protein sequence ID" value="CAD6219824.1"/>
    <property type="molecule type" value="Genomic_DNA"/>
</dbReference>
<protein>
    <recommendedName>
        <fullName evidence="3">non-specific serine/threonine protein kinase</fullName>
        <ecNumber evidence="3">2.7.11.1</ecNumber>
    </recommendedName>
</protein>
<evidence type="ECO:0000256" key="7">
    <source>
        <dbReference type="ARBA" id="ARBA00022737"/>
    </source>
</evidence>
<evidence type="ECO:0000256" key="9">
    <source>
        <dbReference type="ARBA" id="ARBA00022777"/>
    </source>
</evidence>
<dbReference type="InterPro" id="IPR055414">
    <property type="entry name" value="LRR_R13L4/SHOC2-like"/>
</dbReference>
<dbReference type="OrthoDB" id="691996at2759"/>
<dbReference type="CDD" id="cd14066">
    <property type="entry name" value="STKc_IRAK"/>
    <property type="match status" value="1"/>
</dbReference>
<proteinExistence type="inferred from homology"/>
<dbReference type="AlphaFoldDB" id="A0A811N8V5"/>
<dbReference type="PANTHER" id="PTHR48006:SF22">
    <property type="entry name" value="PROTEIN KINASE DOMAIN-CONTAINING PROTEIN"/>
    <property type="match status" value="1"/>
</dbReference>
<dbReference type="Proteomes" id="UP000604825">
    <property type="component" value="Unassembled WGS sequence"/>
</dbReference>
<feature type="compositionally biased region" description="Basic and acidic residues" evidence="17">
    <location>
        <begin position="891"/>
        <end position="900"/>
    </location>
</feature>
<organism evidence="19 20">
    <name type="scientific">Miscanthus lutarioriparius</name>
    <dbReference type="NCBI Taxonomy" id="422564"/>
    <lineage>
        <taxon>Eukaryota</taxon>
        <taxon>Viridiplantae</taxon>
        <taxon>Streptophyta</taxon>
        <taxon>Embryophyta</taxon>
        <taxon>Tracheophyta</taxon>
        <taxon>Spermatophyta</taxon>
        <taxon>Magnoliopsida</taxon>
        <taxon>Liliopsida</taxon>
        <taxon>Poales</taxon>
        <taxon>Poaceae</taxon>
        <taxon>PACMAD clade</taxon>
        <taxon>Panicoideae</taxon>
        <taxon>Andropogonodae</taxon>
        <taxon>Andropogoneae</taxon>
        <taxon>Saccharinae</taxon>
        <taxon>Miscanthus</taxon>
    </lineage>
</organism>
<evidence type="ECO:0000256" key="8">
    <source>
        <dbReference type="ARBA" id="ARBA00022741"/>
    </source>
</evidence>
<dbReference type="PANTHER" id="PTHR48006">
    <property type="entry name" value="LEUCINE-RICH REPEAT-CONTAINING PROTEIN DDB_G0281931-RELATED"/>
    <property type="match status" value="1"/>
</dbReference>
<dbReference type="InterPro" id="IPR002182">
    <property type="entry name" value="NB-ARC"/>
</dbReference>
<comment type="catalytic activity">
    <reaction evidence="15">
        <text>L-seryl-[protein] + ATP = O-phospho-L-seryl-[protein] + ADP + H(+)</text>
        <dbReference type="Rhea" id="RHEA:17989"/>
        <dbReference type="Rhea" id="RHEA-COMP:9863"/>
        <dbReference type="Rhea" id="RHEA-COMP:11604"/>
        <dbReference type="ChEBI" id="CHEBI:15378"/>
        <dbReference type="ChEBI" id="CHEBI:29999"/>
        <dbReference type="ChEBI" id="CHEBI:30616"/>
        <dbReference type="ChEBI" id="CHEBI:83421"/>
        <dbReference type="ChEBI" id="CHEBI:456216"/>
        <dbReference type="EC" id="2.7.11.1"/>
    </reaction>
</comment>
<feature type="compositionally biased region" description="Low complexity" evidence="17">
    <location>
        <begin position="867"/>
        <end position="877"/>
    </location>
</feature>
<dbReference type="GO" id="GO:0043531">
    <property type="term" value="F:ADP binding"/>
    <property type="evidence" value="ECO:0007669"/>
    <property type="project" value="InterPro"/>
</dbReference>
<dbReference type="InterPro" id="IPR058922">
    <property type="entry name" value="WHD_DRP"/>
</dbReference>
<dbReference type="PROSITE" id="PS00107">
    <property type="entry name" value="PROTEIN_KINASE_ATP"/>
    <property type="match status" value="1"/>
</dbReference>
<dbReference type="SUPFAM" id="SSF56112">
    <property type="entry name" value="Protein kinase-like (PK-like)"/>
    <property type="match status" value="1"/>
</dbReference>
<reference evidence="19" key="1">
    <citation type="submission" date="2020-10" db="EMBL/GenBank/DDBJ databases">
        <authorList>
            <person name="Han B."/>
            <person name="Lu T."/>
            <person name="Zhao Q."/>
            <person name="Huang X."/>
            <person name="Zhao Y."/>
        </authorList>
    </citation>
    <scope>NUCLEOTIDE SEQUENCE</scope>
</reference>
<dbReference type="InterPro" id="IPR027417">
    <property type="entry name" value="P-loop_NTPase"/>
</dbReference>
<evidence type="ECO:0000313" key="20">
    <source>
        <dbReference type="Proteomes" id="UP000604825"/>
    </source>
</evidence>
<keyword evidence="12" id="KW-1133">Transmembrane helix</keyword>
<feature type="region of interest" description="Disordered" evidence="17">
    <location>
        <begin position="927"/>
        <end position="946"/>
    </location>
</feature>
<dbReference type="InterPro" id="IPR032675">
    <property type="entry name" value="LRR_dom_sf"/>
</dbReference>
<evidence type="ECO:0000256" key="14">
    <source>
        <dbReference type="ARBA" id="ARBA00047899"/>
    </source>
</evidence>
<evidence type="ECO:0000256" key="2">
    <source>
        <dbReference type="ARBA" id="ARBA00008171"/>
    </source>
</evidence>
<feature type="domain" description="Protein kinase" evidence="18">
    <location>
        <begin position="971"/>
        <end position="1245"/>
    </location>
</feature>
<dbReference type="Gene3D" id="3.40.50.300">
    <property type="entry name" value="P-loop containing nucleotide triphosphate hydrolases"/>
    <property type="match status" value="1"/>
</dbReference>
<evidence type="ECO:0000256" key="5">
    <source>
        <dbReference type="ARBA" id="ARBA00022679"/>
    </source>
</evidence>
<evidence type="ECO:0000256" key="10">
    <source>
        <dbReference type="ARBA" id="ARBA00022821"/>
    </source>
</evidence>
<gene>
    <name evidence="19" type="ORF">NCGR_LOCUS13430</name>
</gene>
<keyword evidence="11 16" id="KW-0067">ATP-binding</keyword>
<evidence type="ECO:0000256" key="6">
    <source>
        <dbReference type="ARBA" id="ARBA00022692"/>
    </source>
</evidence>
<dbReference type="InterPro" id="IPR001245">
    <property type="entry name" value="Ser-Thr/Tyr_kinase_cat_dom"/>
</dbReference>
<dbReference type="GO" id="GO:0004674">
    <property type="term" value="F:protein serine/threonine kinase activity"/>
    <property type="evidence" value="ECO:0007669"/>
    <property type="project" value="UniProtKB-KW"/>
</dbReference>
<feature type="region of interest" description="Disordered" evidence="17">
    <location>
        <begin position="833"/>
        <end position="903"/>
    </location>
</feature>
<comment type="subcellular location">
    <subcellularLocation>
        <location evidence="1">Cell membrane</location>
        <topology evidence="1">Single-pass membrane protein</topology>
    </subcellularLocation>
</comment>
<comment type="caution">
    <text evidence="19">The sequence shown here is derived from an EMBL/GenBank/DDBJ whole genome shotgun (WGS) entry which is preliminary data.</text>
</comment>
<dbReference type="Pfam" id="PF23559">
    <property type="entry name" value="WHD_DRP"/>
    <property type="match status" value="1"/>
</dbReference>
<keyword evidence="7" id="KW-0677">Repeat</keyword>
<dbReference type="InterPro" id="IPR017441">
    <property type="entry name" value="Protein_kinase_ATP_BS"/>
</dbReference>
<evidence type="ECO:0000256" key="12">
    <source>
        <dbReference type="ARBA" id="ARBA00022989"/>
    </source>
</evidence>
<dbReference type="Pfam" id="PF07714">
    <property type="entry name" value="PK_Tyr_Ser-Thr"/>
    <property type="match status" value="1"/>
</dbReference>
<keyword evidence="9" id="KW-0418">Kinase</keyword>
<evidence type="ECO:0000256" key="16">
    <source>
        <dbReference type="PROSITE-ProRule" id="PRU10141"/>
    </source>
</evidence>
<accession>A0A811N8V5</accession>
<keyword evidence="10" id="KW-0611">Plant defense</keyword>